<dbReference type="InterPro" id="IPR002575">
    <property type="entry name" value="Aminoglycoside_PTrfase"/>
</dbReference>
<dbReference type="EMBL" id="JAXOFX010000003">
    <property type="protein sequence ID" value="MDZ5471393.1"/>
    <property type="molecule type" value="Genomic_DNA"/>
</dbReference>
<gene>
    <name evidence="2" type="ORF">SM124_06495</name>
</gene>
<comment type="caution">
    <text evidence="2">The sequence shown here is derived from an EMBL/GenBank/DDBJ whole genome shotgun (WGS) entry which is preliminary data.</text>
</comment>
<dbReference type="EC" id="2.7.1.-" evidence="2"/>
<sequence>MNIPKIIKHLSKQNLIQSSQLTFKTLKGGTSSEIIILYQQDTPQYVIKVNEANVLKEEAMFLSYYEEMEMLPNLLYVVPSYQYIVYQFKSGSTNVNNISKEELLADLAENYLNHYKQLPTTSGFGWTDDQSTTWREFLLSEVKRAKEIINHHLSEEDFQLILRLIDNPKRNLPKPYLLHGDCGIHNFLFEDDKLCGVIDPTPLIGPPQYDFIYAYCSSSPDDLTLDTIQKAAHYLNNWEKNDEFLFEEVLIGLYIRIARSILHHPNDLEDYLTVWDYWKNILKNVS</sequence>
<dbReference type="InterPro" id="IPR011009">
    <property type="entry name" value="Kinase-like_dom_sf"/>
</dbReference>
<evidence type="ECO:0000259" key="1">
    <source>
        <dbReference type="Pfam" id="PF01636"/>
    </source>
</evidence>
<organism evidence="2 3">
    <name type="scientific">Robertmurraya mangrovi</name>
    <dbReference type="NCBI Taxonomy" id="3098077"/>
    <lineage>
        <taxon>Bacteria</taxon>
        <taxon>Bacillati</taxon>
        <taxon>Bacillota</taxon>
        <taxon>Bacilli</taxon>
        <taxon>Bacillales</taxon>
        <taxon>Bacillaceae</taxon>
        <taxon>Robertmurraya</taxon>
    </lineage>
</organism>
<proteinExistence type="predicted"/>
<name>A0ABU5IW52_9BACI</name>
<evidence type="ECO:0000313" key="2">
    <source>
        <dbReference type="EMBL" id="MDZ5471393.1"/>
    </source>
</evidence>
<dbReference type="Pfam" id="PF01636">
    <property type="entry name" value="APH"/>
    <property type="match status" value="1"/>
</dbReference>
<evidence type="ECO:0000313" key="3">
    <source>
        <dbReference type="Proteomes" id="UP001290455"/>
    </source>
</evidence>
<dbReference type="RefSeq" id="WP_322445689.1">
    <property type="nucleotide sequence ID" value="NZ_JAXOFX010000003.1"/>
</dbReference>
<reference evidence="2 3" key="1">
    <citation type="submission" date="2023-11" db="EMBL/GenBank/DDBJ databases">
        <title>Bacillus jintuensis, isolated from a mudflat on the Beibu Gulf coast.</title>
        <authorList>
            <person name="Li M."/>
        </authorList>
    </citation>
    <scope>NUCLEOTIDE SEQUENCE [LARGE SCALE GENOMIC DNA]</scope>
    <source>
        <strain evidence="2 3">31A1R</strain>
    </source>
</reference>
<keyword evidence="2" id="KW-0808">Transferase</keyword>
<feature type="domain" description="Aminoglycoside phosphotransferase" evidence="1">
    <location>
        <begin position="112"/>
        <end position="240"/>
    </location>
</feature>
<dbReference type="GO" id="GO:0016740">
    <property type="term" value="F:transferase activity"/>
    <property type="evidence" value="ECO:0007669"/>
    <property type="project" value="UniProtKB-KW"/>
</dbReference>
<dbReference type="Gene3D" id="3.90.1200.10">
    <property type="match status" value="1"/>
</dbReference>
<keyword evidence="3" id="KW-1185">Reference proteome</keyword>
<dbReference type="SUPFAM" id="SSF56112">
    <property type="entry name" value="Protein kinase-like (PK-like)"/>
    <property type="match status" value="1"/>
</dbReference>
<accession>A0ABU5IW52</accession>
<dbReference type="Proteomes" id="UP001290455">
    <property type="component" value="Unassembled WGS sequence"/>
</dbReference>
<protein>
    <submittedName>
        <fullName evidence="2">Aminoglycoside phosphotransferase family protein</fullName>
        <ecNumber evidence="2">2.7.1.-</ecNumber>
    </submittedName>
</protein>